<dbReference type="GO" id="GO:0016787">
    <property type="term" value="F:hydrolase activity"/>
    <property type="evidence" value="ECO:0007669"/>
    <property type="project" value="UniProtKB-KW"/>
</dbReference>
<feature type="domain" description="AttH" evidence="1">
    <location>
        <begin position="194"/>
        <end position="372"/>
    </location>
</feature>
<dbReference type="STRING" id="398527.Bphyt_5005"/>
<proteinExistence type="predicted"/>
<organism evidence="2 3">
    <name type="scientific">Paraburkholderia phytofirmans (strain DSM 17436 / LMG 22146 / PsJN)</name>
    <name type="common">Burkholderia phytofirmans</name>
    <dbReference type="NCBI Taxonomy" id="398527"/>
    <lineage>
        <taxon>Bacteria</taxon>
        <taxon>Pseudomonadati</taxon>
        <taxon>Pseudomonadota</taxon>
        <taxon>Betaproteobacteria</taxon>
        <taxon>Burkholderiales</taxon>
        <taxon>Burkholderiaceae</taxon>
        <taxon>Paraburkholderia</taxon>
    </lineage>
</organism>
<evidence type="ECO:0000313" key="3">
    <source>
        <dbReference type="Proteomes" id="UP000001739"/>
    </source>
</evidence>
<dbReference type="SUPFAM" id="SSF159245">
    <property type="entry name" value="AttH-like"/>
    <property type="match status" value="1"/>
</dbReference>
<dbReference type="Pfam" id="PF07143">
    <property type="entry name" value="CrtC"/>
    <property type="match status" value="1"/>
</dbReference>
<dbReference type="eggNOG" id="COG5621">
    <property type="taxonomic scope" value="Bacteria"/>
</dbReference>
<gene>
    <name evidence="2" type="ordered locus">Bphyt_5005</name>
</gene>
<evidence type="ECO:0000259" key="1">
    <source>
        <dbReference type="Pfam" id="PF07143"/>
    </source>
</evidence>
<dbReference type="PANTHER" id="PTHR38591">
    <property type="entry name" value="HYDROLASE"/>
    <property type="match status" value="1"/>
</dbReference>
<dbReference type="EMBL" id="CP001053">
    <property type="protein sequence ID" value="ACD19369.1"/>
    <property type="molecule type" value="Genomic_DNA"/>
</dbReference>
<dbReference type="Pfam" id="PF17186">
    <property type="entry name" value="Lipocalin_9"/>
    <property type="match status" value="1"/>
</dbReference>
<dbReference type="AlphaFoldDB" id="B2TCE5"/>
<dbReference type="InterPro" id="IPR010791">
    <property type="entry name" value="AttH_dom"/>
</dbReference>
<dbReference type="HOGENOM" id="CLU_040626_1_0_4"/>
<name>B2TCE5_PARPJ</name>
<dbReference type="InterPro" id="IPR023374">
    <property type="entry name" value="AttH-like_dom_sf"/>
</dbReference>
<dbReference type="Gene3D" id="2.40.370.10">
    <property type="entry name" value="AttH-like domain"/>
    <property type="match status" value="2"/>
</dbReference>
<protein>
    <submittedName>
        <fullName evidence="2">Secreted hydrolase-like protein</fullName>
    </submittedName>
</protein>
<sequence>MRSLSRDLARWVMRTVAARFDRALWRREPGMVVVVSDGSTSEDASIGREVSWAGARFDLASGGRYCATLQVRESRIMGVVWSESVPRDGRIGREVSWMSARLAVASGGSDVALRSRALRLARAASGQNMRHCKPPVKPARVTNRRIGRRIRSLLSILMLTASPAFAESPEFAAVTPDHAISLPQDTGAHAGFRTEWWYATGWLTTPDNQPLGFQITFFRSATGHDAADPSAFAPSQLIIAHAALSDPSLGHLAHDQRIARQGFGLAYAKPANTDVKLDAWKMIRAADGHYDVVADANGFSLHLKLTPTQAPLIQGERGYSRKGPRPEQASYYYSEPQLRVTGGVVRPVAAGGPSRGETTVTGMAWLDHEWSSTLLDANAAGWDWLGANLADGSALMAFKVRSRDGHAVWAHAAFRKPDGEVTTFGPNQVDFTPLRTWRSPRTNTSYPVSMAVKTGLLTWKLDPLMDDQELDSRQSTGAVYWEGAVRVSREGVDAGRAYLELTGYANALRLGGE</sequence>
<dbReference type="KEGG" id="bpy:Bphyt_5005"/>
<keyword evidence="2" id="KW-0378">Hydrolase</keyword>
<evidence type="ECO:0000313" key="2">
    <source>
        <dbReference type="EMBL" id="ACD19369.1"/>
    </source>
</evidence>
<accession>B2TCE5</accession>
<dbReference type="PANTHER" id="PTHR38591:SF1">
    <property type="entry name" value="BLL1000 PROTEIN"/>
    <property type="match status" value="1"/>
</dbReference>
<dbReference type="Proteomes" id="UP000001739">
    <property type="component" value="Chromosome 2"/>
</dbReference>
<reference evidence="2 3" key="1">
    <citation type="journal article" date="2011" name="J. Bacteriol.">
        <title>Complete genome sequence of the plant growth-promoting endophyte Burkholderia phytofirmans strain PsJN.</title>
        <authorList>
            <person name="Weilharter A."/>
            <person name="Mitter B."/>
            <person name="Shin M.V."/>
            <person name="Chain P.S."/>
            <person name="Nowak J."/>
            <person name="Sessitsch A."/>
        </authorList>
    </citation>
    <scope>NUCLEOTIDE SEQUENCE [LARGE SCALE GENOMIC DNA]</scope>
    <source>
        <strain evidence="3">DSM 17436 / LMG 22146 / PsJN</strain>
    </source>
</reference>